<protein>
    <recommendedName>
        <fullName evidence="1">F-box associated beta-propeller type 1 domain-containing protein</fullName>
    </recommendedName>
</protein>
<dbReference type="PANTHER" id="PTHR31672">
    <property type="entry name" value="BNACNNG10540D PROTEIN"/>
    <property type="match status" value="1"/>
</dbReference>
<accession>A0A9Q0FZS3</accession>
<reference evidence="2" key="2">
    <citation type="journal article" date="2023" name="Plants (Basel)">
        <title>Annotation of the Turnera subulata (Passifloraceae) Draft Genome Reveals the S-Locus Evolved after the Divergence of Turneroideae from Passifloroideae in a Stepwise Manner.</title>
        <authorList>
            <person name="Henning P.M."/>
            <person name="Roalson E.H."/>
            <person name="Mir W."/>
            <person name="McCubbin A.G."/>
            <person name="Shore J.S."/>
        </authorList>
    </citation>
    <scope>NUCLEOTIDE SEQUENCE</scope>
    <source>
        <strain evidence="2">F60SS</strain>
    </source>
</reference>
<organism evidence="2 3">
    <name type="scientific">Turnera subulata</name>
    <dbReference type="NCBI Taxonomy" id="218843"/>
    <lineage>
        <taxon>Eukaryota</taxon>
        <taxon>Viridiplantae</taxon>
        <taxon>Streptophyta</taxon>
        <taxon>Embryophyta</taxon>
        <taxon>Tracheophyta</taxon>
        <taxon>Spermatophyta</taxon>
        <taxon>Magnoliopsida</taxon>
        <taxon>eudicotyledons</taxon>
        <taxon>Gunneridae</taxon>
        <taxon>Pentapetalae</taxon>
        <taxon>rosids</taxon>
        <taxon>fabids</taxon>
        <taxon>Malpighiales</taxon>
        <taxon>Passifloraceae</taxon>
        <taxon>Turnera</taxon>
    </lineage>
</organism>
<dbReference type="EMBL" id="JAKUCV010002918">
    <property type="protein sequence ID" value="KAJ4840933.1"/>
    <property type="molecule type" value="Genomic_DNA"/>
</dbReference>
<dbReference type="OrthoDB" id="1415606at2759"/>
<proteinExistence type="predicted"/>
<keyword evidence="3" id="KW-1185">Reference proteome</keyword>
<dbReference type="Proteomes" id="UP001141552">
    <property type="component" value="Unassembled WGS sequence"/>
</dbReference>
<dbReference type="InterPro" id="IPR006527">
    <property type="entry name" value="F-box-assoc_dom_typ1"/>
</dbReference>
<reference evidence="2" key="1">
    <citation type="submission" date="2022-02" db="EMBL/GenBank/DDBJ databases">
        <authorList>
            <person name="Henning P.M."/>
            <person name="McCubbin A.G."/>
            <person name="Shore J.S."/>
        </authorList>
    </citation>
    <scope>NUCLEOTIDE SEQUENCE</scope>
    <source>
        <strain evidence="2">F60SS</strain>
        <tissue evidence="2">Leaves</tissue>
    </source>
</reference>
<comment type="caution">
    <text evidence="2">The sequence shown here is derived from an EMBL/GenBank/DDBJ whole genome shotgun (WGS) entry which is preliminary data.</text>
</comment>
<dbReference type="PANTHER" id="PTHR31672:SF13">
    <property type="entry name" value="F-BOX PROTEIN CPR30-LIKE"/>
    <property type="match status" value="1"/>
</dbReference>
<gene>
    <name evidence="2" type="ORF">Tsubulata_001140</name>
</gene>
<evidence type="ECO:0000313" key="2">
    <source>
        <dbReference type="EMBL" id="KAJ4840933.1"/>
    </source>
</evidence>
<evidence type="ECO:0000259" key="1">
    <source>
        <dbReference type="Pfam" id="PF07734"/>
    </source>
</evidence>
<sequence length="284" mass="32487">MISIIGSLDGLVCVEEINLDQKEINLDRVYLWNPSINKLKPVPAAPIINDNHGIIRGLGYSQKTKDYKVVRILFLDLTSVGAVADVVVYSLNTDSWRPVKGTTIAPAGTLWHEYDPNLLGCPELQVTFNGVPHWFAEKESREKFIMSFNFDDERFGEFKIPADCDRWKYRIIGAYKDLLSIFVGVKVPNVPREHDYELWVMKEYGAESSWQKLFFILSTRVELGIPLGFGDHAQIFLKIRGWDQLFALDCDEQVKEFGDKQVKFFGIDSVCNIFSYTESLFLLG</sequence>
<name>A0A9Q0FZS3_9ROSI</name>
<dbReference type="InterPro" id="IPR017451">
    <property type="entry name" value="F-box-assoc_interact_dom"/>
</dbReference>
<evidence type="ECO:0000313" key="3">
    <source>
        <dbReference type="Proteomes" id="UP001141552"/>
    </source>
</evidence>
<feature type="domain" description="F-box associated beta-propeller type 1" evidence="1">
    <location>
        <begin position="26"/>
        <end position="223"/>
    </location>
</feature>
<dbReference type="NCBIfam" id="TIGR01640">
    <property type="entry name" value="F_box_assoc_1"/>
    <property type="match status" value="1"/>
</dbReference>
<dbReference type="AlphaFoldDB" id="A0A9Q0FZS3"/>
<dbReference type="Pfam" id="PF07734">
    <property type="entry name" value="FBA_1"/>
    <property type="match status" value="1"/>
</dbReference>
<dbReference type="InterPro" id="IPR050796">
    <property type="entry name" value="SCF_F-box_component"/>
</dbReference>